<keyword evidence="5" id="KW-0175">Coiled coil</keyword>
<dbReference type="GO" id="GO:0043328">
    <property type="term" value="P:protein transport to vacuole involved in ubiquitin-dependent protein catabolic process via the multivesicular body sorting pathway"/>
    <property type="evidence" value="ECO:0007669"/>
    <property type="project" value="TreeGrafter"/>
</dbReference>
<dbReference type="InterPro" id="IPR038499">
    <property type="entry name" value="BRO1_sf"/>
</dbReference>
<dbReference type="OrthoDB" id="10266451at2759"/>
<keyword evidence="3" id="KW-0963">Cytoplasm</keyword>
<evidence type="ECO:0000256" key="5">
    <source>
        <dbReference type="SAM" id="Coils"/>
    </source>
</evidence>
<feature type="coiled-coil region" evidence="5">
    <location>
        <begin position="401"/>
        <end position="428"/>
    </location>
</feature>
<gene>
    <name evidence="7" type="ORF">X798_07853</name>
</gene>
<dbReference type="Pfam" id="PF03097">
    <property type="entry name" value="BRO1"/>
    <property type="match status" value="1"/>
</dbReference>
<name>A0A238BKX3_9BILA</name>
<dbReference type="PANTHER" id="PTHR23030">
    <property type="entry name" value="PCD6 INTERACTING PROTEIN-RELATED"/>
    <property type="match status" value="1"/>
</dbReference>
<accession>A0A238BKX3</accession>
<dbReference type="Proteomes" id="UP000242913">
    <property type="component" value="Unassembled WGS sequence"/>
</dbReference>
<dbReference type="Gene3D" id="1.20.120.560">
    <property type="entry name" value="alix/aip1 in complex with the ypdl late domain"/>
    <property type="match status" value="1"/>
</dbReference>
<evidence type="ECO:0000256" key="2">
    <source>
        <dbReference type="ARBA" id="ARBA00004496"/>
    </source>
</evidence>
<dbReference type="PANTHER" id="PTHR23030:SF30">
    <property type="entry name" value="TYROSINE-PROTEIN PHOSPHATASE NON-RECEPTOR TYPE 23"/>
    <property type="match status" value="1"/>
</dbReference>
<evidence type="ECO:0000256" key="4">
    <source>
        <dbReference type="ARBA" id="ARBA00022753"/>
    </source>
</evidence>
<dbReference type="GO" id="GO:0032456">
    <property type="term" value="P:endocytic recycling"/>
    <property type="evidence" value="ECO:0007669"/>
    <property type="project" value="TreeGrafter"/>
</dbReference>
<dbReference type="InterPro" id="IPR025304">
    <property type="entry name" value="ALIX_V_dom"/>
</dbReference>
<evidence type="ECO:0000256" key="1">
    <source>
        <dbReference type="ARBA" id="ARBA00004177"/>
    </source>
</evidence>
<dbReference type="GO" id="GO:0005768">
    <property type="term" value="C:endosome"/>
    <property type="evidence" value="ECO:0007669"/>
    <property type="project" value="UniProtKB-SubCell"/>
</dbReference>
<proteinExistence type="predicted"/>
<dbReference type="Pfam" id="PF13949">
    <property type="entry name" value="ALIX_LYPXL_bnd"/>
    <property type="match status" value="1"/>
</dbReference>
<dbReference type="PROSITE" id="PS51180">
    <property type="entry name" value="BRO1"/>
    <property type="match status" value="1"/>
</dbReference>
<dbReference type="SMART" id="SM01041">
    <property type="entry name" value="BRO1"/>
    <property type="match status" value="1"/>
</dbReference>
<organism evidence="7 8">
    <name type="scientific">Onchocerca flexuosa</name>
    <dbReference type="NCBI Taxonomy" id="387005"/>
    <lineage>
        <taxon>Eukaryota</taxon>
        <taxon>Metazoa</taxon>
        <taxon>Ecdysozoa</taxon>
        <taxon>Nematoda</taxon>
        <taxon>Chromadorea</taxon>
        <taxon>Rhabditida</taxon>
        <taxon>Spirurina</taxon>
        <taxon>Spiruromorpha</taxon>
        <taxon>Filarioidea</taxon>
        <taxon>Onchocercidae</taxon>
        <taxon>Onchocerca</taxon>
    </lineage>
</organism>
<dbReference type="InterPro" id="IPR004328">
    <property type="entry name" value="BRO1_dom"/>
</dbReference>
<evidence type="ECO:0000313" key="7">
    <source>
        <dbReference type="EMBL" id="OZC05178.1"/>
    </source>
</evidence>
<keyword evidence="8" id="KW-1185">Reference proteome</keyword>
<sequence length="1305" mass="146122">MEGMPRVPMLTPDLKFCLAPLPNNFSSQIKEYILLHYQDDPVNYDGAISEIENMRSVCIKPFFFSFFFFQKLSRLLPDSETLNILKRYYAQLCLMKNRFPMEKGDTINVAFSWMDKSSDTSTAAVFEDINYELACVMYNIGAVHGAIAANESRIDLDSIKNAFTHFQCAAYPFEQIRDSMNAAQYSSLDFDSSVLTFYVTLLLAQAQECLLEKSIIDHRKNIVIAKLAIHLRDVYMQCREHFDFTGLSDMSSRYKEWLRTCIVKSEMYGAIAMLHLGFQAEDDNKMGFRVSYFDFALGHVTAAMKQVEKDKRESLKEAVIFLNDIILGKQRNAKKENDFIYHDRIPKPEELPIVEGVNMVKAVRFDPTDKSISGPDLFAALLPGNVLKSLSVYSEEKAKFKRALLEKIEEKDKELEDYIKSLQLEEINFNDDSKMEELPEMLLERSAAFNSQPDAFPELLDKLHRTFLFKWQKRSDEGFIAIMKELNRVNDHHMKARTNSAELQRALAAHSESLKILAMPLNELRKRLMDTQTRPADSPEGILLKKMLDKANEMSTQRRTLLSKLNEDLLNDDITAKCLAEKNEDNWGLYENELKKHEGTATLIHMNLAAQPNILSALTDANASFGDYRKKIIDENKKQVLALTAAYDVYVDVSQKTEEGLKFYSTLFSMVKGLEEAVEAIETAFEEEKKEKEKEMLLGLEERAAASGKWTISGKDIKKEGQPISIGTENVRNESTQEVGYKGLRLKDCLEYYRNNIARETVGTQPVSLLYDTQKSHPADISSISRRNEKSSNYAIPISGTTQLSENRDSVPLRSHFAHVSNQSILNTSLSTIAKEIPQQYMLANSIALPPHSLQVSRPSGAHPQVTIVSSALQQTVTSPYHFSVNQRTSPSQNHNIIANTQQIDTILPAPISLTQDISQTVSATTTTGSIRGQLMTTPQNITTSPRLSVPIFSNYRNISCASIPALSEQLALTPRSGPGLNTITAIDVQKSVDGTVLHPQVYDSPFAPNKMHSNFARSIIPTSTISTLVKPAVIPAHHLIYSQDATTFQTTMSPWHQPLRNGVNNLSGPVVVGSTRMACTIEPTTGFQSFVPNNQAAPARTTPVMDIMNAPLDVVLPVPLTPTHLANEIKSSNSSVEVITVHSSSAESTRMEEMNLGQMPQLLESAGTSSGNSTAVQTPRPAAAVAPIMQTDFNTTSAYDSTLCITNVTSMSYSPMLQPKTAPICTWQHTEKENISRNEEGYNSNVKEIMDPQTFTIGNTDPVRLEKRNMREQFKTQGIGAHLPPLDPTDPINCIDAHYWLNKP</sequence>
<evidence type="ECO:0000259" key="6">
    <source>
        <dbReference type="PROSITE" id="PS51180"/>
    </source>
</evidence>
<reference evidence="7 8" key="1">
    <citation type="submission" date="2015-12" db="EMBL/GenBank/DDBJ databases">
        <title>Draft genome of the nematode, Onchocerca flexuosa.</title>
        <authorList>
            <person name="Mitreva M."/>
        </authorList>
    </citation>
    <scope>NUCLEOTIDE SEQUENCE [LARGE SCALE GENOMIC DNA]</scope>
    <source>
        <strain evidence="7">Red Deer</strain>
    </source>
</reference>
<evidence type="ECO:0000313" key="8">
    <source>
        <dbReference type="Proteomes" id="UP000242913"/>
    </source>
</evidence>
<dbReference type="GO" id="GO:0045022">
    <property type="term" value="P:early endosome to late endosome transport"/>
    <property type="evidence" value="ECO:0007669"/>
    <property type="project" value="TreeGrafter"/>
</dbReference>
<keyword evidence="4" id="KW-0967">Endosome</keyword>
<dbReference type="EMBL" id="KZ271531">
    <property type="protein sequence ID" value="OZC05178.1"/>
    <property type="molecule type" value="Genomic_DNA"/>
</dbReference>
<evidence type="ECO:0000256" key="3">
    <source>
        <dbReference type="ARBA" id="ARBA00022490"/>
    </source>
</evidence>
<comment type="subcellular location">
    <subcellularLocation>
        <location evidence="2">Cytoplasm</location>
    </subcellularLocation>
    <subcellularLocation>
        <location evidence="1">Endosome</location>
    </subcellularLocation>
</comment>
<feature type="domain" description="BRO1" evidence="6">
    <location>
        <begin position="8"/>
        <end position="415"/>
    </location>
</feature>
<protein>
    <recommendedName>
        <fullName evidence="6">BRO1 domain-containing protein</fullName>
    </recommendedName>
</protein>
<dbReference type="Gene3D" id="1.25.40.280">
    <property type="entry name" value="alix/aip1 like domains"/>
    <property type="match status" value="1"/>
</dbReference>